<protein>
    <submittedName>
        <fullName evidence="1">Uncharacterized protein</fullName>
    </submittedName>
</protein>
<name>A0A6C0KF84_9ZZZZ</name>
<sequence length="64" mass="7247">MTSAVPGYTVAEVRRCLASTRSVWGLACESEPFMVSGTNEHKISFGRFSYLFLLGHHQKRQKRS</sequence>
<organism evidence="1">
    <name type="scientific">viral metagenome</name>
    <dbReference type="NCBI Taxonomy" id="1070528"/>
    <lineage>
        <taxon>unclassified sequences</taxon>
        <taxon>metagenomes</taxon>
        <taxon>organismal metagenomes</taxon>
    </lineage>
</organism>
<dbReference type="AlphaFoldDB" id="A0A6C0KF84"/>
<accession>A0A6C0KF84</accession>
<evidence type="ECO:0000313" key="1">
    <source>
        <dbReference type="EMBL" id="QHU15340.1"/>
    </source>
</evidence>
<reference evidence="1" key="1">
    <citation type="journal article" date="2020" name="Nature">
        <title>Giant virus diversity and host interactions through global metagenomics.</title>
        <authorList>
            <person name="Schulz F."/>
            <person name="Roux S."/>
            <person name="Paez-Espino D."/>
            <person name="Jungbluth S."/>
            <person name="Walsh D.A."/>
            <person name="Denef V.J."/>
            <person name="McMahon K.D."/>
            <person name="Konstantinidis K.T."/>
            <person name="Eloe-Fadrosh E.A."/>
            <person name="Kyrpides N.C."/>
            <person name="Woyke T."/>
        </authorList>
    </citation>
    <scope>NUCLEOTIDE SEQUENCE</scope>
    <source>
        <strain evidence="1">GVMAG-S-1103017-68</strain>
    </source>
</reference>
<dbReference type="EMBL" id="MN740855">
    <property type="protein sequence ID" value="QHU15340.1"/>
    <property type="molecule type" value="Genomic_DNA"/>
</dbReference>
<proteinExistence type="predicted"/>